<evidence type="ECO:0000313" key="3">
    <source>
        <dbReference type="Proteomes" id="UP000239866"/>
    </source>
</evidence>
<evidence type="ECO:0000259" key="1">
    <source>
        <dbReference type="Pfam" id="PF06812"/>
    </source>
</evidence>
<dbReference type="EMBL" id="PXNP01000020">
    <property type="protein sequence ID" value="PSF11868.1"/>
    <property type="molecule type" value="Genomic_DNA"/>
</dbReference>
<dbReference type="NCBIfam" id="TIGR03363">
    <property type="entry name" value="VI_chp_8"/>
    <property type="match status" value="1"/>
</dbReference>
<dbReference type="InterPro" id="IPR017740">
    <property type="entry name" value="TssA-like"/>
</dbReference>
<protein>
    <submittedName>
        <fullName evidence="2">Type VI secretion system protein TssA</fullName>
    </submittedName>
</protein>
<reference evidence="2 3" key="1">
    <citation type="submission" date="2018-03" db="EMBL/GenBank/DDBJ databases">
        <title>Marinobacter brunus sp. nov., a marine bacterium of Gamma-proteobacteria isolated from the surface seawater of the South China Sea.</title>
        <authorList>
            <person name="Cheng H."/>
            <person name="Wu Y.-H."/>
            <person name="Xamxidin M."/>
            <person name="Xu X.-W."/>
        </authorList>
    </citation>
    <scope>NUCLEOTIDE SEQUENCE [LARGE SCALE GENOMIC DNA]</scope>
    <source>
        <strain evidence="2 3">NH169-3</strain>
    </source>
</reference>
<dbReference type="InterPro" id="IPR010657">
    <property type="entry name" value="ImpA_N"/>
</dbReference>
<proteinExistence type="predicted"/>
<dbReference type="PANTHER" id="PTHR37951">
    <property type="entry name" value="CYTOPLASMIC PROTEIN-RELATED"/>
    <property type="match status" value="1"/>
</dbReference>
<keyword evidence="3" id="KW-1185">Reference proteome</keyword>
<dbReference type="Pfam" id="PF06812">
    <property type="entry name" value="ImpA_N"/>
    <property type="match status" value="1"/>
</dbReference>
<dbReference type="Proteomes" id="UP000239866">
    <property type="component" value="Unassembled WGS sequence"/>
</dbReference>
<feature type="domain" description="ImpA N-terminal" evidence="1">
    <location>
        <begin position="26"/>
        <end position="153"/>
    </location>
</feature>
<sequence>MGSVMEAIGDVMSEEYSSQLPMDRLLADISESSPCGDDTREDASPASPYFTLKDLRNQARAQERQVFSDEEPPQIPQWRQLLEEIPGVLESRSKDLEFVAWLIEALCRERGFDGLTDGFDLARALIETFWDQIYPLPDEEGLETRIAPLVGLNGLDGEGTLIKPIISVPLFFDGDGSTSYATWHAEQATEVARLDSARAEARIRSGAMSLEVLEKAVRETPTEHLADMRLSIERCKTAFAALSDTMDQAMEGDPQPTSNIRKALERCQLTLNHHAGQRIDDYLAAQAQSREADEADAAAGLEEAPGVAQAARGARVDPVKVAIESRKDALVQLRKLSEFFLSTEPHSPVSYAILRAVRWSELSLPELMDELISDNGARDGFFKLTGVPAPEQQE</sequence>
<gene>
    <name evidence="2" type="primary">tssA</name>
    <name evidence="2" type="ORF">C7H09_05770</name>
</gene>
<evidence type="ECO:0000313" key="2">
    <source>
        <dbReference type="EMBL" id="PSF11868.1"/>
    </source>
</evidence>
<dbReference type="OrthoDB" id="9771118at2"/>
<accession>A0A2T1KPA5</accession>
<comment type="caution">
    <text evidence="2">The sequence shown here is derived from an EMBL/GenBank/DDBJ whole genome shotgun (WGS) entry which is preliminary data.</text>
</comment>
<organism evidence="2 3">
    <name type="scientific">Marinobacter fuscus</name>
    <dbReference type="NCBI Taxonomy" id="2109942"/>
    <lineage>
        <taxon>Bacteria</taxon>
        <taxon>Pseudomonadati</taxon>
        <taxon>Pseudomonadota</taxon>
        <taxon>Gammaproteobacteria</taxon>
        <taxon>Pseudomonadales</taxon>
        <taxon>Marinobacteraceae</taxon>
        <taxon>Marinobacter</taxon>
    </lineage>
</organism>
<name>A0A2T1KPA5_9GAMM</name>
<dbReference type="AlphaFoldDB" id="A0A2T1KPA5"/>
<dbReference type="PANTHER" id="PTHR37951:SF1">
    <property type="entry name" value="TYPE VI SECRETION SYSTEM COMPONENT TSSA1"/>
    <property type="match status" value="1"/>
</dbReference>